<organism evidence="1 2">
    <name type="scientific">Bradyrhizobium retamae</name>
    <dbReference type="NCBI Taxonomy" id="1300035"/>
    <lineage>
        <taxon>Bacteria</taxon>
        <taxon>Pseudomonadati</taxon>
        <taxon>Pseudomonadota</taxon>
        <taxon>Alphaproteobacteria</taxon>
        <taxon>Hyphomicrobiales</taxon>
        <taxon>Nitrobacteraceae</taxon>
        <taxon>Bradyrhizobium</taxon>
    </lineage>
</organism>
<dbReference type="Proteomes" id="UP000052023">
    <property type="component" value="Unassembled WGS sequence"/>
</dbReference>
<reference evidence="1 2" key="1">
    <citation type="submission" date="2014-03" db="EMBL/GenBank/DDBJ databases">
        <title>Bradyrhizobium valentinum sp. nov., isolated from effective nodules of Lupinus mariae-josephae, a lupine endemic of basic-lime soils in Eastern Spain.</title>
        <authorList>
            <person name="Duran D."/>
            <person name="Rey L."/>
            <person name="Navarro A."/>
            <person name="Busquets A."/>
            <person name="Imperial J."/>
            <person name="Ruiz-Argueso T."/>
        </authorList>
    </citation>
    <scope>NUCLEOTIDE SEQUENCE [LARGE SCALE GENOMIC DNA]</scope>
    <source>
        <strain evidence="1 2">Ro19</strain>
    </source>
</reference>
<dbReference type="AlphaFoldDB" id="A0A0R3NBG9"/>
<evidence type="ECO:0008006" key="3">
    <source>
        <dbReference type="Google" id="ProtNLM"/>
    </source>
</evidence>
<sequence length="70" mass="7446">MSVPPPEQTLQATPLLSTCPDCSAALAVLRIIPGRAGAEYWTMRCTRCGGIHLDIVKAAPVRADNGDLRV</sequence>
<comment type="caution">
    <text evidence="1">The sequence shown here is derived from an EMBL/GenBank/DDBJ whole genome shotgun (WGS) entry which is preliminary data.</text>
</comment>
<dbReference type="EMBL" id="LLYA01000035">
    <property type="protein sequence ID" value="KRR29370.1"/>
    <property type="molecule type" value="Genomic_DNA"/>
</dbReference>
<evidence type="ECO:0000313" key="2">
    <source>
        <dbReference type="Proteomes" id="UP000052023"/>
    </source>
</evidence>
<name>A0A0R3NBG9_9BRAD</name>
<evidence type="ECO:0000313" key="1">
    <source>
        <dbReference type="EMBL" id="KRR29370.1"/>
    </source>
</evidence>
<gene>
    <name evidence="1" type="ORF">CQ13_17300</name>
</gene>
<keyword evidence="2" id="KW-1185">Reference proteome</keyword>
<protein>
    <recommendedName>
        <fullName evidence="3">Transcription factor zinc-finger domain-containing protein</fullName>
    </recommendedName>
</protein>
<accession>A0A0R3NBG9</accession>
<proteinExistence type="predicted"/>